<name>A0A6D2JRF8_9BRAS</name>
<dbReference type="InterPro" id="IPR006566">
    <property type="entry name" value="FBD"/>
</dbReference>
<evidence type="ECO:0000259" key="1">
    <source>
        <dbReference type="SMART" id="SM00579"/>
    </source>
</evidence>
<dbReference type="EMBL" id="CACVBM020001240">
    <property type="protein sequence ID" value="CAA7041020.1"/>
    <property type="molecule type" value="Genomic_DNA"/>
</dbReference>
<dbReference type="AlphaFoldDB" id="A0A6D2JRF8"/>
<feature type="domain" description="FBD" evidence="1">
    <location>
        <begin position="36"/>
        <end position="109"/>
    </location>
</feature>
<keyword evidence="5" id="KW-1185">Reference proteome</keyword>
<organism evidence="3 5">
    <name type="scientific">Microthlaspi erraticum</name>
    <dbReference type="NCBI Taxonomy" id="1685480"/>
    <lineage>
        <taxon>Eukaryota</taxon>
        <taxon>Viridiplantae</taxon>
        <taxon>Streptophyta</taxon>
        <taxon>Embryophyta</taxon>
        <taxon>Tracheophyta</taxon>
        <taxon>Spermatophyta</taxon>
        <taxon>Magnoliopsida</taxon>
        <taxon>eudicotyledons</taxon>
        <taxon>Gunneridae</taxon>
        <taxon>Pentapetalae</taxon>
        <taxon>rosids</taxon>
        <taxon>malvids</taxon>
        <taxon>Brassicales</taxon>
        <taxon>Brassicaceae</taxon>
        <taxon>Coluteocarpeae</taxon>
        <taxon>Microthlaspi</taxon>
    </lineage>
</organism>
<dbReference type="OrthoDB" id="594804at2759"/>
<dbReference type="Proteomes" id="UP000467841">
    <property type="component" value="Unassembled WGS sequence"/>
</dbReference>
<evidence type="ECO:0000313" key="5">
    <source>
        <dbReference type="Proteomes" id="UP000467841"/>
    </source>
</evidence>
<evidence type="ECO:0000313" key="3">
    <source>
        <dbReference type="EMBL" id="CAA7042395.1"/>
    </source>
</evidence>
<sequence length="110" mass="12805">MFFLSASPKLQVLKLTKQYWSQKAGVKWSQPKNVPECLLLHLQTFVWKGYNKLLEEEKELVKYILRNANHLKRAKFSIKGLNSDERLEIAEELESVVRASNSSCQLLLLE</sequence>
<dbReference type="PANTHER" id="PTHR31900">
    <property type="entry name" value="F-BOX/RNI SUPERFAMILY PROTEIN-RELATED"/>
    <property type="match status" value="1"/>
</dbReference>
<reference evidence="3 5" key="1">
    <citation type="submission" date="2020-01" db="EMBL/GenBank/DDBJ databases">
        <authorList>
            <person name="Mishra B."/>
        </authorList>
    </citation>
    <scope>NUCLEOTIDE SEQUENCE [LARGE SCALE GENOMIC DNA]</scope>
</reference>
<evidence type="ECO:0000313" key="4">
    <source>
        <dbReference type="EMBL" id="CAA7046504.1"/>
    </source>
</evidence>
<dbReference type="PANTHER" id="PTHR31900:SF34">
    <property type="entry name" value="EMB|CAB62440.1-RELATED"/>
    <property type="match status" value="1"/>
</dbReference>
<evidence type="ECO:0000313" key="2">
    <source>
        <dbReference type="EMBL" id="CAA7041020.1"/>
    </source>
</evidence>
<dbReference type="SMART" id="SM00579">
    <property type="entry name" value="FBD"/>
    <property type="match status" value="1"/>
</dbReference>
<dbReference type="InterPro" id="IPR050232">
    <property type="entry name" value="FBL13/AtMIF1-like"/>
</dbReference>
<dbReference type="Pfam" id="PF08387">
    <property type="entry name" value="FBD"/>
    <property type="match status" value="1"/>
</dbReference>
<dbReference type="EMBL" id="CACVBM020001351">
    <property type="protein sequence ID" value="CAA7046504.1"/>
    <property type="molecule type" value="Genomic_DNA"/>
</dbReference>
<proteinExistence type="predicted"/>
<accession>A0A6D2JRF8</accession>
<protein>
    <recommendedName>
        <fullName evidence="1">FBD domain-containing protein</fullName>
    </recommendedName>
</protein>
<dbReference type="EMBL" id="CACVBM020001268">
    <property type="protein sequence ID" value="CAA7042395.1"/>
    <property type="molecule type" value="Genomic_DNA"/>
</dbReference>
<gene>
    <name evidence="2" type="ORF">MERR_LOCUS28255</name>
    <name evidence="3" type="ORF">MERR_LOCUS29630</name>
    <name evidence="4" type="ORF">MERR_LOCUS33739</name>
</gene>